<organism evidence="1 2">
    <name type="scientific">Amanita muscaria (strain Koide BX008)</name>
    <dbReference type="NCBI Taxonomy" id="946122"/>
    <lineage>
        <taxon>Eukaryota</taxon>
        <taxon>Fungi</taxon>
        <taxon>Dikarya</taxon>
        <taxon>Basidiomycota</taxon>
        <taxon>Agaricomycotina</taxon>
        <taxon>Agaricomycetes</taxon>
        <taxon>Agaricomycetidae</taxon>
        <taxon>Agaricales</taxon>
        <taxon>Pluteineae</taxon>
        <taxon>Amanitaceae</taxon>
        <taxon>Amanita</taxon>
    </lineage>
</organism>
<dbReference type="AlphaFoldDB" id="A0A0C2SBC4"/>
<reference evidence="1 2" key="1">
    <citation type="submission" date="2014-04" db="EMBL/GenBank/DDBJ databases">
        <title>Evolutionary Origins and Diversification of the Mycorrhizal Mutualists.</title>
        <authorList>
            <consortium name="DOE Joint Genome Institute"/>
            <consortium name="Mycorrhizal Genomics Consortium"/>
            <person name="Kohler A."/>
            <person name="Kuo A."/>
            <person name="Nagy L.G."/>
            <person name="Floudas D."/>
            <person name="Copeland A."/>
            <person name="Barry K.W."/>
            <person name="Cichocki N."/>
            <person name="Veneault-Fourrey C."/>
            <person name="LaButti K."/>
            <person name="Lindquist E.A."/>
            <person name="Lipzen A."/>
            <person name="Lundell T."/>
            <person name="Morin E."/>
            <person name="Murat C."/>
            <person name="Riley R."/>
            <person name="Ohm R."/>
            <person name="Sun H."/>
            <person name="Tunlid A."/>
            <person name="Henrissat B."/>
            <person name="Grigoriev I.V."/>
            <person name="Hibbett D.S."/>
            <person name="Martin F."/>
        </authorList>
    </citation>
    <scope>NUCLEOTIDE SEQUENCE [LARGE SCALE GENOMIC DNA]</scope>
    <source>
        <strain evidence="1 2">Koide BX008</strain>
    </source>
</reference>
<dbReference type="EMBL" id="KN818303">
    <property type="protein sequence ID" value="KIL60130.1"/>
    <property type="molecule type" value="Genomic_DNA"/>
</dbReference>
<evidence type="ECO:0000313" key="1">
    <source>
        <dbReference type="EMBL" id="KIL60130.1"/>
    </source>
</evidence>
<proteinExistence type="predicted"/>
<gene>
    <name evidence="1" type="ORF">M378DRAFT_952384</name>
</gene>
<dbReference type="HOGENOM" id="CLU_2885336_0_0_1"/>
<sequence length="63" mass="7181">MYRVAASARGGRASFLEKTGRLFLIPNLHITLGRFFMPSVNAFREGLRHTREITTAKTFLKNL</sequence>
<evidence type="ECO:0000313" key="2">
    <source>
        <dbReference type="Proteomes" id="UP000054549"/>
    </source>
</evidence>
<dbReference type="Proteomes" id="UP000054549">
    <property type="component" value="Unassembled WGS sequence"/>
</dbReference>
<accession>A0A0C2SBC4</accession>
<keyword evidence="2" id="KW-1185">Reference proteome</keyword>
<dbReference type="InParanoid" id="A0A0C2SBC4"/>
<protein>
    <submittedName>
        <fullName evidence="1">Uncharacterized protein</fullName>
    </submittedName>
</protein>
<name>A0A0C2SBC4_AMAMK</name>